<keyword evidence="4 5" id="KW-0472">Membrane</keyword>
<gene>
    <name evidence="6" type="ORF">GCM10023091_07760</name>
</gene>
<feature type="transmembrane region" description="Helical" evidence="5">
    <location>
        <begin position="108"/>
        <end position="130"/>
    </location>
</feature>
<dbReference type="PANTHER" id="PTHR10361">
    <property type="entry name" value="SODIUM-BILE ACID COTRANSPORTER"/>
    <property type="match status" value="1"/>
</dbReference>
<evidence type="ECO:0000313" key="6">
    <source>
        <dbReference type="EMBL" id="GAA4433780.1"/>
    </source>
</evidence>
<evidence type="ECO:0000256" key="4">
    <source>
        <dbReference type="ARBA" id="ARBA00023136"/>
    </source>
</evidence>
<evidence type="ECO:0000256" key="1">
    <source>
        <dbReference type="ARBA" id="ARBA00004141"/>
    </source>
</evidence>
<organism evidence="6 7">
    <name type="scientific">Ravibacter arvi</name>
    <dbReference type="NCBI Taxonomy" id="2051041"/>
    <lineage>
        <taxon>Bacteria</taxon>
        <taxon>Pseudomonadati</taxon>
        <taxon>Bacteroidota</taxon>
        <taxon>Cytophagia</taxon>
        <taxon>Cytophagales</taxon>
        <taxon>Spirosomataceae</taxon>
        <taxon>Ravibacter</taxon>
    </lineage>
</organism>
<sequence length="353" mass="37448">MYFAICLLSVTAYLAVTDGISSAGPFFVSGMICLSVSFRGIPILKGLAFTVFILGITITALYYPGAFLSWNGFELAQLITPLIQLIMFGTGSSMGIKDFVELSRSPKSVVVGVVAQYTVMPLLGFALARLIGFDDEIAAGLILLGCAPTSVTASLFSYLAKANVALAITVTSITTLLAPVLIPLLMKLLAGGYIEIDVLGMMWGMIKIVLLPIAAGLIFNKLTSGKAKWLQEAMPYVSMFGIALIVAIIIAAGRESILNIGFLLLLGVFLHNVLGYFFGYWMSRLFGLQERDCRTIAIATGMQNAGMVSGIAKVMGKIATVGLASAICGPLMGFTASVLASYWSNRGDDIKSP</sequence>
<evidence type="ECO:0000256" key="3">
    <source>
        <dbReference type="ARBA" id="ARBA00022989"/>
    </source>
</evidence>
<feature type="transmembrane region" description="Helical" evidence="5">
    <location>
        <begin position="43"/>
        <end position="63"/>
    </location>
</feature>
<feature type="transmembrane region" description="Helical" evidence="5">
    <location>
        <begin position="164"/>
        <end position="186"/>
    </location>
</feature>
<evidence type="ECO:0000256" key="2">
    <source>
        <dbReference type="ARBA" id="ARBA00022692"/>
    </source>
</evidence>
<evidence type="ECO:0000313" key="7">
    <source>
        <dbReference type="Proteomes" id="UP001501508"/>
    </source>
</evidence>
<feature type="transmembrane region" description="Helical" evidence="5">
    <location>
        <begin position="198"/>
        <end position="219"/>
    </location>
</feature>
<feature type="transmembrane region" description="Helical" evidence="5">
    <location>
        <begin position="318"/>
        <end position="343"/>
    </location>
</feature>
<dbReference type="InterPro" id="IPR004710">
    <property type="entry name" value="Bilac:Na_transpt"/>
</dbReference>
<feature type="transmembrane region" description="Helical" evidence="5">
    <location>
        <begin position="137"/>
        <end position="158"/>
    </location>
</feature>
<feature type="transmembrane region" description="Helical" evidence="5">
    <location>
        <begin position="260"/>
        <end position="282"/>
    </location>
</feature>
<comment type="subcellular location">
    <subcellularLocation>
        <location evidence="1">Membrane</location>
        <topology evidence="1">Multi-pass membrane protein</topology>
    </subcellularLocation>
</comment>
<dbReference type="InterPro" id="IPR038770">
    <property type="entry name" value="Na+/solute_symporter_sf"/>
</dbReference>
<dbReference type="PANTHER" id="PTHR10361:SF28">
    <property type="entry name" value="P3 PROTEIN-RELATED"/>
    <property type="match status" value="1"/>
</dbReference>
<dbReference type="EMBL" id="BAABEY010000009">
    <property type="protein sequence ID" value="GAA4433780.1"/>
    <property type="molecule type" value="Genomic_DNA"/>
</dbReference>
<keyword evidence="3 5" id="KW-1133">Transmembrane helix</keyword>
<dbReference type="Pfam" id="PF01758">
    <property type="entry name" value="SBF"/>
    <property type="match status" value="1"/>
</dbReference>
<feature type="transmembrane region" description="Helical" evidence="5">
    <location>
        <begin position="75"/>
        <end position="96"/>
    </location>
</feature>
<dbReference type="InterPro" id="IPR002657">
    <property type="entry name" value="BilAc:Na_symport/Acr3"/>
</dbReference>
<keyword evidence="2 5" id="KW-0812">Transmembrane</keyword>
<dbReference type="Gene3D" id="1.20.1530.20">
    <property type="match status" value="1"/>
</dbReference>
<accession>A0ABP8LRL3</accession>
<proteinExistence type="predicted"/>
<dbReference type="RefSeq" id="WP_345026742.1">
    <property type="nucleotide sequence ID" value="NZ_BAABEY010000009.1"/>
</dbReference>
<comment type="caution">
    <text evidence="6">The sequence shown here is derived from an EMBL/GenBank/DDBJ whole genome shotgun (WGS) entry which is preliminary data.</text>
</comment>
<protein>
    <submittedName>
        <fullName evidence="6">Bile acid:sodium symporter family protein</fullName>
    </submittedName>
</protein>
<dbReference type="Proteomes" id="UP001501508">
    <property type="component" value="Unassembled WGS sequence"/>
</dbReference>
<name>A0ABP8LRL3_9BACT</name>
<feature type="transmembrane region" description="Helical" evidence="5">
    <location>
        <begin position="234"/>
        <end position="253"/>
    </location>
</feature>
<evidence type="ECO:0000256" key="5">
    <source>
        <dbReference type="SAM" id="Phobius"/>
    </source>
</evidence>
<reference evidence="7" key="1">
    <citation type="journal article" date="2019" name="Int. J. Syst. Evol. Microbiol.">
        <title>The Global Catalogue of Microorganisms (GCM) 10K type strain sequencing project: providing services to taxonomists for standard genome sequencing and annotation.</title>
        <authorList>
            <consortium name="The Broad Institute Genomics Platform"/>
            <consortium name="The Broad Institute Genome Sequencing Center for Infectious Disease"/>
            <person name="Wu L."/>
            <person name="Ma J."/>
        </authorList>
    </citation>
    <scope>NUCLEOTIDE SEQUENCE [LARGE SCALE GENOMIC DNA]</scope>
    <source>
        <strain evidence="7">JCM 31920</strain>
    </source>
</reference>
<keyword evidence="7" id="KW-1185">Reference proteome</keyword>